<evidence type="ECO:0000313" key="5">
    <source>
        <dbReference type="EMBL" id="KAA0150285.1"/>
    </source>
</evidence>
<evidence type="ECO:0000313" key="7">
    <source>
        <dbReference type="EMBL" id="KAA0166953.1"/>
    </source>
</evidence>
<dbReference type="EMBL" id="VLTN01000035">
    <property type="protein sequence ID" value="KAA0150285.1"/>
    <property type="molecule type" value="Genomic_DNA"/>
</dbReference>
<gene>
    <name evidence="8" type="ORF">FNF27_04881</name>
    <name evidence="7" type="ORF">FNF28_03024</name>
    <name evidence="5" type="ORF">FNF29_05298</name>
    <name evidence="6" type="ORF">FNF31_06730</name>
</gene>
<evidence type="ECO:0000313" key="10">
    <source>
        <dbReference type="Proteomes" id="UP000323011"/>
    </source>
</evidence>
<dbReference type="SUPFAM" id="SSF48403">
    <property type="entry name" value="Ankyrin repeat"/>
    <property type="match status" value="1"/>
</dbReference>
<dbReference type="Gene3D" id="2.30.29.30">
    <property type="entry name" value="Pleckstrin-homology domain (PH domain)/Phosphotyrosine-binding domain (PTB)"/>
    <property type="match status" value="1"/>
</dbReference>
<evidence type="ECO:0000313" key="11">
    <source>
        <dbReference type="Proteomes" id="UP000324907"/>
    </source>
</evidence>
<evidence type="ECO:0000313" key="12">
    <source>
        <dbReference type="Proteomes" id="UP000325113"/>
    </source>
</evidence>
<dbReference type="Pfam" id="PF12796">
    <property type="entry name" value="Ank_2"/>
    <property type="match status" value="2"/>
</dbReference>
<evidence type="ECO:0000259" key="4">
    <source>
        <dbReference type="PROSITE" id="PS50003"/>
    </source>
</evidence>
<keyword evidence="1" id="KW-0677">Repeat</keyword>
<dbReference type="InterPro" id="IPR011993">
    <property type="entry name" value="PH-like_dom_sf"/>
</dbReference>
<organism evidence="7 11">
    <name type="scientific">Cafeteria roenbergensis</name>
    <name type="common">Marine flagellate</name>
    <dbReference type="NCBI Taxonomy" id="33653"/>
    <lineage>
        <taxon>Eukaryota</taxon>
        <taxon>Sar</taxon>
        <taxon>Stramenopiles</taxon>
        <taxon>Bigyra</taxon>
        <taxon>Opalozoa</taxon>
        <taxon>Bicosoecida</taxon>
        <taxon>Cafeteriaceae</taxon>
        <taxon>Cafeteria</taxon>
    </lineage>
</organism>
<keyword evidence="10" id="KW-1185">Reference proteome</keyword>
<sequence>MAAASAAETGNQAFLDAVAADNAELVHSVIKTDARAVSMEDEDNFTALMVAAGCGSLRAMQVLLDEGADPDDRDPAGRTALLVAAAENRPRAVTALAADEAFRTERLMSHTYAGNTALHRAAAYGGVPVLRAVIGLHVLSKRPSAASTAINAVNDKGRTPLVRAARWGRVDEVKELLRAGADASIADKEGLTAAAWADRKGHRGVAAALAAAPTHASDTEMELAECSRFAQDMLVAVRAAIPDEDVEEDDGTMSPSGMQDIRVKGRTFSVVGGEAGIGLGGPTRVEGWMAKKGHLIRNWRNRWFVLEDSVMQYYARPGDKKSKGTVTLTADTRVEAKPDYHRPCVFTVTTPKKSFLFQAADDDELDEWLHALEMHIRVLD</sequence>
<dbReference type="EMBL" id="VLTL01000037">
    <property type="protein sequence ID" value="KAA0166953.1"/>
    <property type="molecule type" value="Genomic_DNA"/>
</dbReference>
<dbReference type="Proteomes" id="UP000322899">
    <property type="component" value="Unassembled WGS sequence"/>
</dbReference>
<dbReference type="OrthoDB" id="185175at2759"/>
<dbReference type="SMART" id="SM00248">
    <property type="entry name" value="ANK"/>
    <property type="match status" value="5"/>
</dbReference>
<name>A0A5A8DNH1_CAFRO</name>
<dbReference type="SUPFAM" id="SSF50729">
    <property type="entry name" value="PH domain-like"/>
    <property type="match status" value="1"/>
</dbReference>
<reference evidence="9 10" key="1">
    <citation type="submission" date="2019-07" db="EMBL/GenBank/DDBJ databases">
        <title>Genomes of Cafeteria roenbergensis.</title>
        <authorList>
            <person name="Fischer M.G."/>
            <person name="Hackl T."/>
            <person name="Roman M."/>
        </authorList>
    </citation>
    <scope>NUCLEOTIDE SEQUENCE [LARGE SCALE GENOMIC DNA]</scope>
    <source>
        <strain evidence="5 10">BVI</strain>
        <strain evidence="6 12">Cflag</strain>
        <strain evidence="8 9">E4-10P</strain>
        <strain evidence="7 11">RCC970-E3</strain>
    </source>
</reference>
<dbReference type="FunFam" id="2.30.29.30:FF:000286">
    <property type="entry name" value="PH-protein kinase domain containing protein"/>
    <property type="match status" value="1"/>
</dbReference>
<evidence type="ECO:0000256" key="3">
    <source>
        <dbReference type="PROSITE-ProRule" id="PRU00023"/>
    </source>
</evidence>
<dbReference type="SMART" id="SM00233">
    <property type="entry name" value="PH"/>
    <property type="match status" value="1"/>
</dbReference>
<dbReference type="PROSITE" id="PS50088">
    <property type="entry name" value="ANK_REPEAT"/>
    <property type="match status" value="2"/>
</dbReference>
<dbReference type="InterPro" id="IPR050889">
    <property type="entry name" value="Dendritic_Spine_Reg/Scaffold"/>
</dbReference>
<dbReference type="PANTHER" id="PTHR24166">
    <property type="entry name" value="ROLLING PEBBLES, ISOFORM B"/>
    <property type="match status" value="1"/>
</dbReference>
<dbReference type="Proteomes" id="UP000325113">
    <property type="component" value="Unassembled WGS sequence"/>
</dbReference>
<proteinExistence type="predicted"/>
<dbReference type="EMBL" id="VLTM01000110">
    <property type="protein sequence ID" value="KAA0151971.1"/>
    <property type="molecule type" value="Genomic_DNA"/>
</dbReference>
<dbReference type="InterPro" id="IPR001849">
    <property type="entry name" value="PH_domain"/>
</dbReference>
<comment type="caution">
    <text evidence="7">The sequence shown here is derived from an EMBL/GenBank/DDBJ whole genome shotgun (WGS) entry which is preliminary data.</text>
</comment>
<feature type="repeat" description="ANK" evidence="3">
    <location>
        <begin position="43"/>
        <end position="75"/>
    </location>
</feature>
<dbReference type="AlphaFoldDB" id="A0A5A8DNH1"/>
<dbReference type="Proteomes" id="UP000323011">
    <property type="component" value="Unassembled WGS sequence"/>
</dbReference>
<evidence type="ECO:0000313" key="8">
    <source>
        <dbReference type="EMBL" id="KAA0173732.1"/>
    </source>
</evidence>
<dbReference type="EMBL" id="VLTO01000030">
    <property type="protein sequence ID" value="KAA0173732.1"/>
    <property type="molecule type" value="Genomic_DNA"/>
</dbReference>
<evidence type="ECO:0000313" key="6">
    <source>
        <dbReference type="EMBL" id="KAA0151971.1"/>
    </source>
</evidence>
<feature type="repeat" description="ANK" evidence="3">
    <location>
        <begin position="156"/>
        <end position="188"/>
    </location>
</feature>
<dbReference type="Pfam" id="PF00169">
    <property type="entry name" value="PH"/>
    <property type="match status" value="1"/>
</dbReference>
<protein>
    <recommendedName>
        <fullName evidence="4">PH domain-containing protein</fullName>
    </recommendedName>
</protein>
<dbReference type="InterPro" id="IPR002110">
    <property type="entry name" value="Ankyrin_rpt"/>
</dbReference>
<dbReference type="PANTHER" id="PTHR24166:SF48">
    <property type="entry name" value="PROTEIN VAPYRIN"/>
    <property type="match status" value="1"/>
</dbReference>
<dbReference type="PROSITE" id="PS50003">
    <property type="entry name" value="PH_DOMAIN"/>
    <property type="match status" value="1"/>
</dbReference>
<evidence type="ECO:0000256" key="2">
    <source>
        <dbReference type="ARBA" id="ARBA00023043"/>
    </source>
</evidence>
<evidence type="ECO:0000313" key="9">
    <source>
        <dbReference type="Proteomes" id="UP000322899"/>
    </source>
</evidence>
<dbReference type="InterPro" id="IPR036770">
    <property type="entry name" value="Ankyrin_rpt-contain_sf"/>
</dbReference>
<dbReference type="Proteomes" id="UP000324907">
    <property type="component" value="Unassembled WGS sequence"/>
</dbReference>
<keyword evidence="2 3" id="KW-0040">ANK repeat</keyword>
<evidence type="ECO:0000256" key="1">
    <source>
        <dbReference type="ARBA" id="ARBA00022737"/>
    </source>
</evidence>
<accession>A0A5A8DNH1</accession>
<dbReference type="PROSITE" id="PS50297">
    <property type="entry name" value="ANK_REP_REGION"/>
    <property type="match status" value="2"/>
</dbReference>
<feature type="domain" description="PH" evidence="4">
    <location>
        <begin position="282"/>
        <end position="377"/>
    </location>
</feature>
<dbReference type="Gene3D" id="1.25.40.20">
    <property type="entry name" value="Ankyrin repeat-containing domain"/>
    <property type="match status" value="2"/>
</dbReference>